<dbReference type="KEGG" id="lamb:KBB96_16325"/>
<dbReference type="EMBL" id="CP073100">
    <property type="protein sequence ID" value="QUE50422.1"/>
    <property type="molecule type" value="Genomic_DNA"/>
</dbReference>
<dbReference type="InterPro" id="IPR007157">
    <property type="entry name" value="PspA_VIPP1"/>
</dbReference>
<feature type="coiled-coil region" evidence="2">
    <location>
        <begin position="54"/>
        <end position="153"/>
    </location>
</feature>
<proteinExistence type="inferred from homology"/>
<name>A0A975G7V5_9BACT</name>
<evidence type="ECO:0000256" key="3">
    <source>
        <dbReference type="SAM" id="MobiDB-lite"/>
    </source>
</evidence>
<keyword evidence="2" id="KW-0175">Coiled coil</keyword>
<accession>A0A975G7V5</accession>
<dbReference type="Pfam" id="PF04012">
    <property type="entry name" value="PspA_IM30"/>
    <property type="match status" value="1"/>
</dbReference>
<evidence type="ECO:0000313" key="5">
    <source>
        <dbReference type="Proteomes" id="UP000676169"/>
    </source>
</evidence>
<dbReference type="AlphaFoldDB" id="A0A975G7V5"/>
<reference evidence="4" key="1">
    <citation type="submission" date="2021-04" db="EMBL/GenBank/DDBJ databases">
        <title>Luteolibacter sp. 32A isolated from the skin of an Anderson's salamander (Ambystoma andersonii).</title>
        <authorList>
            <person name="Spergser J."/>
            <person name="Busse H.-J."/>
        </authorList>
    </citation>
    <scope>NUCLEOTIDE SEQUENCE</scope>
    <source>
        <strain evidence="4">32A</strain>
    </source>
</reference>
<dbReference type="Proteomes" id="UP000676169">
    <property type="component" value="Chromosome"/>
</dbReference>
<feature type="region of interest" description="Disordered" evidence="3">
    <location>
        <begin position="221"/>
        <end position="250"/>
    </location>
</feature>
<sequence length="250" mass="27453">MFKRIANLFRGFIGLFVSGMEKRNPEALLELEKENLRTQIAQFNQGLAAHAGLCEKLIAQVKRQERDEQDLRARAAANLRAGNQRLAGEIALQLQNLRKELADNRGQLGDAEKTYKELVAARDSAIKTAREKIESLRRDLDGLKMQKALAEMNEMASGMLSSIGGSGDTLSRLHEMVEEQKTEAAGRARVARDSIDTTQFQAKQAEREALEDLALADLAAELGMATPTPSTPAAASAPVEKQMAPEQQQL</sequence>
<dbReference type="RefSeq" id="WP_211630562.1">
    <property type="nucleotide sequence ID" value="NZ_CP073100.1"/>
</dbReference>
<evidence type="ECO:0000313" key="4">
    <source>
        <dbReference type="EMBL" id="QUE50422.1"/>
    </source>
</evidence>
<evidence type="ECO:0000256" key="2">
    <source>
        <dbReference type="SAM" id="Coils"/>
    </source>
</evidence>
<evidence type="ECO:0000256" key="1">
    <source>
        <dbReference type="ARBA" id="ARBA00043985"/>
    </source>
</evidence>
<protein>
    <submittedName>
        <fullName evidence="4">PspA/IM30 family protein</fullName>
    </submittedName>
</protein>
<feature type="compositionally biased region" description="Low complexity" evidence="3">
    <location>
        <begin position="221"/>
        <end position="238"/>
    </location>
</feature>
<organism evidence="4 5">
    <name type="scientific">Luteolibacter ambystomatis</name>
    <dbReference type="NCBI Taxonomy" id="2824561"/>
    <lineage>
        <taxon>Bacteria</taxon>
        <taxon>Pseudomonadati</taxon>
        <taxon>Verrucomicrobiota</taxon>
        <taxon>Verrucomicrobiia</taxon>
        <taxon>Verrucomicrobiales</taxon>
        <taxon>Verrucomicrobiaceae</taxon>
        <taxon>Luteolibacter</taxon>
    </lineage>
</organism>
<gene>
    <name evidence="4" type="ORF">KBB96_16325</name>
</gene>
<keyword evidence="5" id="KW-1185">Reference proteome</keyword>
<comment type="similarity">
    <text evidence="1">Belongs to the PspA/Vipp/IM30 family.</text>
</comment>